<feature type="non-terminal residue" evidence="6">
    <location>
        <position position="1"/>
    </location>
</feature>
<keyword evidence="2" id="KW-0479">Metal-binding</keyword>
<name>A0A8J2KJM4_9HEXA</name>
<dbReference type="PANTHER" id="PTHR46481">
    <property type="entry name" value="ZINC FINGER BED DOMAIN-CONTAINING PROTEIN 4"/>
    <property type="match status" value="1"/>
</dbReference>
<dbReference type="OrthoDB" id="5103at2759"/>
<evidence type="ECO:0000256" key="3">
    <source>
        <dbReference type="ARBA" id="ARBA00022771"/>
    </source>
</evidence>
<evidence type="ECO:0000256" key="5">
    <source>
        <dbReference type="ARBA" id="ARBA00023242"/>
    </source>
</evidence>
<keyword evidence="4" id="KW-0862">Zinc</keyword>
<dbReference type="AlphaFoldDB" id="A0A8J2KJM4"/>
<dbReference type="GO" id="GO:0008270">
    <property type="term" value="F:zinc ion binding"/>
    <property type="evidence" value="ECO:0007669"/>
    <property type="project" value="UniProtKB-KW"/>
</dbReference>
<organism evidence="6 7">
    <name type="scientific">Allacma fusca</name>
    <dbReference type="NCBI Taxonomy" id="39272"/>
    <lineage>
        <taxon>Eukaryota</taxon>
        <taxon>Metazoa</taxon>
        <taxon>Ecdysozoa</taxon>
        <taxon>Arthropoda</taxon>
        <taxon>Hexapoda</taxon>
        <taxon>Collembola</taxon>
        <taxon>Symphypleona</taxon>
        <taxon>Sminthuridae</taxon>
        <taxon>Allacma</taxon>
    </lineage>
</organism>
<evidence type="ECO:0000256" key="4">
    <source>
        <dbReference type="ARBA" id="ARBA00022833"/>
    </source>
</evidence>
<evidence type="ECO:0000256" key="2">
    <source>
        <dbReference type="ARBA" id="ARBA00022723"/>
    </source>
</evidence>
<dbReference type="GO" id="GO:0005634">
    <property type="term" value="C:nucleus"/>
    <property type="evidence" value="ECO:0007669"/>
    <property type="project" value="UniProtKB-SubCell"/>
</dbReference>
<dbReference type="PANTHER" id="PTHR46481:SF10">
    <property type="entry name" value="ZINC FINGER BED DOMAIN-CONTAINING PROTEIN 39"/>
    <property type="match status" value="1"/>
</dbReference>
<dbReference type="InterPro" id="IPR052035">
    <property type="entry name" value="ZnF_BED_domain_contain"/>
</dbReference>
<protein>
    <recommendedName>
        <fullName evidence="8">Zinc finger BED domain-containing protein 4</fullName>
    </recommendedName>
</protein>
<keyword evidence="3" id="KW-0863">Zinc-finger</keyword>
<evidence type="ECO:0000313" key="7">
    <source>
        <dbReference type="Proteomes" id="UP000708208"/>
    </source>
</evidence>
<keyword evidence="5" id="KW-0539">Nucleus</keyword>
<accession>A0A8J2KJM4</accession>
<gene>
    <name evidence="6" type="ORF">AFUS01_LOCUS26383</name>
</gene>
<dbReference type="EMBL" id="CAJVCH010351718">
    <property type="protein sequence ID" value="CAG7815720.1"/>
    <property type="molecule type" value="Genomic_DNA"/>
</dbReference>
<sequence length="333" mass="38177">SDNIIQTLSKVLEDFEIRKGQIYSAATDNRSNFVKAFSDLDQDYTSAEILDDDNLDVNESEETTDEEINDECDVMDTVGDTYCVEFLRCAAHTLQLAVLKFLKNSNNQKIILSARKLVRILRTPNVRYVLASQGKSPPVINVETRWSSTHDMLDSLLKLKETCIELENSKVLKTNLTPHNWNCVENLVALLKPAKVTTMIFQNEFLTAREFYESWTKLKFDIEAHKNPQSKLFLDLIEIRKNQLLQQDAILAALYMYPRYKSLVNPSDVPRVREFIISVAKKRRLLLIRQENESDEYVASIDLEIPGCAGDPYESLLVSSDRTMRTDARVNGK</sequence>
<comment type="subcellular location">
    <subcellularLocation>
        <location evidence="1">Nucleus</location>
    </subcellularLocation>
</comment>
<evidence type="ECO:0000313" key="6">
    <source>
        <dbReference type="EMBL" id="CAG7815720.1"/>
    </source>
</evidence>
<reference evidence="6" key="1">
    <citation type="submission" date="2021-06" db="EMBL/GenBank/DDBJ databases">
        <authorList>
            <person name="Hodson N. C."/>
            <person name="Mongue J. A."/>
            <person name="Jaron S. K."/>
        </authorList>
    </citation>
    <scope>NUCLEOTIDE SEQUENCE</scope>
</reference>
<dbReference type="Proteomes" id="UP000708208">
    <property type="component" value="Unassembled WGS sequence"/>
</dbReference>
<comment type="caution">
    <text evidence="6">The sequence shown here is derived from an EMBL/GenBank/DDBJ whole genome shotgun (WGS) entry which is preliminary data.</text>
</comment>
<evidence type="ECO:0000256" key="1">
    <source>
        <dbReference type="ARBA" id="ARBA00004123"/>
    </source>
</evidence>
<evidence type="ECO:0008006" key="8">
    <source>
        <dbReference type="Google" id="ProtNLM"/>
    </source>
</evidence>
<keyword evidence="7" id="KW-1185">Reference proteome</keyword>
<proteinExistence type="predicted"/>